<dbReference type="OMA" id="HEDAQGP"/>
<evidence type="ECO:0000313" key="3">
    <source>
        <dbReference type="Proteomes" id="UP000016933"/>
    </source>
</evidence>
<proteinExistence type="predicted"/>
<organism evidence="2 3">
    <name type="scientific">Dothistroma septosporum (strain NZE10 / CBS 128990)</name>
    <name type="common">Red band needle blight fungus</name>
    <name type="synonym">Mycosphaerella pini</name>
    <dbReference type="NCBI Taxonomy" id="675120"/>
    <lineage>
        <taxon>Eukaryota</taxon>
        <taxon>Fungi</taxon>
        <taxon>Dikarya</taxon>
        <taxon>Ascomycota</taxon>
        <taxon>Pezizomycotina</taxon>
        <taxon>Dothideomycetes</taxon>
        <taxon>Dothideomycetidae</taxon>
        <taxon>Mycosphaerellales</taxon>
        <taxon>Mycosphaerellaceae</taxon>
        <taxon>Dothistroma</taxon>
    </lineage>
</organism>
<gene>
    <name evidence="2" type="ORF">DOTSEDRAFT_68896</name>
</gene>
<keyword evidence="1" id="KW-0175">Coiled coil</keyword>
<dbReference type="Proteomes" id="UP000016933">
    <property type="component" value="Unassembled WGS sequence"/>
</dbReference>
<dbReference type="EMBL" id="KB446535">
    <property type="protein sequence ID" value="EME50184.1"/>
    <property type="molecule type" value="Genomic_DNA"/>
</dbReference>
<reference evidence="3" key="1">
    <citation type="journal article" date="2012" name="PLoS Genet.">
        <title>The genomes of the fungal plant pathogens Cladosporium fulvum and Dothistroma septosporum reveal adaptation to different hosts and lifestyles but also signatures of common ancestry.</title>
        <authorList>
            <person name="de Wit P.J.G.M."/>
            <person name="van der Burgt A."/>
            <person name="Oekmen B."/>
            <person name="Stergiopoulos I."/>
            <person name="Abd-Elsalam K.A."/>
            <person name="Aerts A.L."/>
            <person name="Bahkali A.H."/>
            <person name="Beenen H.G."/>
            <person name="Chettri P."/>
            <person name="Cox M.P."/>
            <person name="Datema E."/>
            <person name="de Vries R.P."/>
            <person name="Dhillon B."/>
            <person name="Ganley A.R."/>
            <person name="Griffiths S.A."/>
            <person name="Guo Y."/>
            <person name="Hamelin R.C."/>
            <person name="Henrissat B."/>
            <person name="Kabir M.S."/>
            <person name="Jashni M.K."/>
            <person name="Kema G."/>
            <person name="Klaubauf S."/>
            <person name="Lapidus A."/>
            <person name="Levasseur A."/>
            <person name="Lindquist E."/>
            <person name="Mehrabi R."/>
            <person name="Ohm R.A."/>
            <person name="Owen T.J."/>
            <person name="Salamov A."/>
            <person name="Schwelm A."/>
            <person name="Schijlen E."/>
            <person name="Sun H."/>
            <person name="van den Burg H.A."/>
            <person name="van Ham R.C.H.J."/>
            <person name="Zhang S."/>
            <person name="Goodwin S.B."/>
            <person name="Grigoriev I.V."/>
            <person name="Collemare J."/>
            <person name="Bradshaw R.E."/>
        </authorList>
    </citation>
    <scope>NUCLEOTIDE SEQUENCE [LARGE SCALE GENOMIC DNA]</scope>
    <source>
        <strain evidence="3">NZE10 / CBS 128990</strain>
    </source>
</reference>
<evidence type="ECO:0000313" key="2">
    <source>
        <dbReference type="EMBL" id="EME50184.1"/>
    </source>
</evidence>
<dbReference type="OrthoDB" id="194443at2759"/>
<dbReference type="STRING" id="675120.N1Q5D2"/>
<feature type="coiled-coil region" evidence="1">
    <location>
        <begin position="7"/>
        <end position="34"/>
    </location>
</feature>
<keyword evidence="3" id="KW-1185">Reference proteome</keyword>
<accession>N1Q5D2</accession>
<reference evidence="2 3" key="2">
    <citation type="journal article" date="2012" name="PLoS Pathog.">
        <title>Diverse lifestyles and strategies of plant pathogenesis encoded in the genomes of eighteen Dothideomycetes fungi.</title>
        <authorList>
            <person name="Ohm R.A."/>
            <person name="Feau N."/>
            <person name="Henrissat B."/>
            <person name="Schoch C.L."/>
            <person name="Horwitz B.A."/>
            <person name="Barry K.W."/>
            <person name="Condon B.J."/>
            <person name="Copeland A.C."/>
            <person name="Dhillon B."/>
            <person name="Glaser F."/>
            <person name="Hesse C.N."/>
            <person name="Kosti I."/>
            <person name="LaButti K."/>
            <person name="Lindquist E.A."/>
            <person name="Lucas S."/>
            <person name="Salamov A.A."/>
            <person name="Bradshaw R.E."/>
            <person name="Ciuffetti L."/>
            <person name="Hamelin R.C."/>
            <person name="Kema G.H.J."/>
            <person name="Lawrence C."/>
            <person name="Scott J.A."/>
            <person name="Spatafora J.W."/>
            <person name="Turgeon B.G."/>
            <person name="de Wit P.J.G.M."/>
            <person name="Zhong S."/>
            <person name="Goodwin S.B."/>
            <person name="Grigoriev I.V."/>
        </authorList>
    </citation>
    <scope>NUCLEOTIDE SEQUENCE [LARGE SCALE GENOMIC DNA]</scope>
    <source>
        <strain evidence="3">NZE10 / CBS 128990</strain>
    </source>
</reference>
<dbReference type="HOGENOM" id="CLU_780799_0_0_1"/>
<sequence>MSRVRQHNRLETKVRELEAELQQTKQALASSQQSLHVPQPTATRAVLATAPPLGDQIRFLFVGPHQVSVHLHLDLLPMATQEWLIANEVRYDPTGLNFPCYPLPNQDAHTVNLYRLWLYTGSLFSRAPEDVDMEDDGEAEVHADAEWHKLILMYLFGTEARDESFADNVIVALVEKVKESGRYPTGLASEVYAHTKYDDRLRKLYVDLHVWVGQGAGVKAPHEDAQGPRQFLDDVRMKKFVAGRKIYEANVKAPYENRLCGLYHKHEITPVCGEADIEVVDLTADDDRRADTGPQRRVKAWDDWQSYAARRRRANERNDTMRCDDCMRCTIDSRGAVIEAEEHYCEWLPDFHVHR</sequence>
<protein>
    <recommendedName>
        <fullName evidence="4">BTB domain-containing protein</fullName>
    </recommendedName>
</protein>
<evidence type="ECO:0008006" key="4">
    <source>
        <dbReference type="Google" id="ProtNLM"/>
    </source>
</evidence>
<name>N1Q5D2_DOTSN</name>
<evidence type="ECO:0000256" key="1">
    <source>
        <dbReference type="SAM" id="Coils"/>
    </source>
</evidence>
<dbReference type="AlphaFoldDB" id="N1Q5D2"/>